<keyword evidence="6" id="KW-1185">Reference proteome</keyword>
<dbReference type="Gene3D" id="3.90.730.10">
    <property type="entry name" value="Ribonuclease T2-like"/>
    <property type="match status" value="1"/>
</dbReference>
<comment type="similarity">
    <text evidence="1 2">Belongs to the RNase T2 family.</text>
</comment>
<evidence type="ECO:0000256" key="1">
    <source>
        <dbReference type="ARBA" id="ARBA00007469"/>
    </source>
</evidence>
<evidence type="ECO:0000256" key="2">
    <source>
        <dbReference type="RuleBase" id="RU004328"/>
    </source>
</evidence>
<protein>
    <recommendedName>
        <fullName evidence="4">Glycine-rich domain-containing protein</fullName>
    </recommendedName>
</protein>
<evidence type="ECO:0000313" key="5">
    <source>
        <dbReference type="EMBL" id="CAK0859843.1"/>
    </source>
</evidence>
<dbReference type="InterPro" id="IPR033130">
    <property type="entry name" value="RNase_T2_His_AS_2"/>
</dbReference>
<dbReference type="Pfam" id="PF21722">
    <property type="entry name" value="Gly_rich_2"/>
    <property type="match status" value="1"/>
</dbReference>
<dbReference type="InterPro" id="IPR018188">
    <property type="entry name" value="RNase_T2_His_AS_1"/>
</dbReference>
<proteinExistence type="inferred from homology"/>
<dbReference type="PANTHER" id="PTHR11240">
    <property type="entry name" value="RIBONUCLEASE T2"/>
    <property type="match status" value="1"/>
</dbReference>
<dbReference type="InterPro" id="IPR049304">
    <property type="entry name" value="Gly_rich_dom"/>
</dbReference>
<organism evidence="5 6">
    <name type="scientific">Prorocentrum cordatum</name>
    <dbReference type="NCBI Taxonomy" id="2364126"/>
    <lineage>
        <taxon>Eukaryota</taxon>
        <taxon>Sar</taxon>
        <taxon>Alveolata</taxon>
        <taxon>Dinophyceae</taxon>
        <taxon>Prorocentrales</taxon>
        <taxon>Prorocentraceae</taxon>
        <taxon>Prorocentrum</taxon>
    </lineage>
</organism>
<evidence type="ECO:0000313" key="6">
    <source>
        <dbReference type="Proteomes" id="UP001189429"/>
    </source>
</evidence>
<dbReference type="SUPFAM" id="SSF55895">
    <property type="entry name" value="Ribonuclease Rh-like"/>
    <property type="match status" value="1"/>
</dbReference>
<dbReference type="PROSITE" id="PS00531">
    <property type="entry name" value="RNASE_T2_2"/>
    <property type="match status" value="1"/>
</dbReference>
<evidence type="ECO:0000259" key="4">
    <source>
        <dbReference type="Pfam" id="PF21722"/>
    </source>
</evidence>
<reference evidence="5" key="1">
    <citation type="submission" date="2023-10" db="EMBL/GenBank/DDBJ databases">
        <authorList>
            <person name="Chen Y."/>
            <person name="Shah S."/>
            <person name="Dougan E. K."/>
            <person name="Thang M."/>
            <person name="Chan C."/>
        </authorList>
    </citation>
    <scope>NUCLEOTIDE SEQUENCE [LARGE SCALE GENOMIC DNA]</scope>
</reference>
<evidence type="ECO:0000256" key="3">
    <source>
        <dbReference type="SAM" id="MobiDB-lite"/>
    </source>
</evidence>
<dbReference type="InterPro" id="IPR036430">
    <property type="entry name" value="RNase_T2-like_sf"/>
</dbReference>
<dbReference type="EMBL" id="CAUYUJ010015937">
    <property type="protein sequence ID" value="CAK0859843.1"/>
    <property type="molecule type" value="Genomic_DNA"/>
</dbReference>
<dbReference type="Proteomes" id="UP001189429">
    <property type="component" value="Unassembled WGS sequence"/>
</dbReference>
<dbReference type="PANTHER" id="PTHR11240:SF22">
    <property type="entry name" value="RIBONUCLEASE T2"/>
    <property type="match status" value="1"/>
</dbReference>
<name>A0ABN9UJH4_9DINO</name>
<dbReference type="InterPro" id="IPR001568">
    <property type="entry name" value="RNase_T2-like"/>
</dbReference>
<dbReference type="PROSITE" id="PS00530">
    <property type="entry name" value="RNASE_T2_1"/>
    <property type="match status" value="1"/>
</dbReference>
<accession>A0ABN9UJH4</accession>
<comment type="caution">
    <text evidence="5">The sequence shown here is derived from an EMBL/GenBank/DDBJ whole genome shotgun (WGS) entry which is preliminary data.</text>
</comment>
<feature type="region of interest" description="Disordered" evidence="3">
    <location>
        <begin position="106"/>
        <end position="134"/>
    </location>
</feature>
<dbReference type="Pfam" id="PF00445">
    <property type="entry name" value="Ribonuclease_T2"/>
    <property type="match status" value="1"/>
</dbReference>
<gene>
    <name evidence="5" type="ORF">PCOR1329_LOCUS49076</name>
</gene>
<sequence length="470" mass="48762">MGRQRWVADGRNVDVTVKLATSEAWVCGGGGGGGAHVKALVEMKAGQTYRIEVGDGGTPGSQGNSAQNGRATRLLQRTEASDWKVLAEAAGGFGAGKFNADFQYSPGGQGGFSSPHRSHVETHPGSAGSASRSELVLPSKILPPERLVGPVELVCDEAKPGDSCMCDGTKQLSCSGPWSWDSGGLTTSINVNGQALNNFRTRVDARLPCGDIYPPRIGCRVESPADWFLTCSSAFRLGSTDSSFMHCHGAAIEQVVGHGDGHGHAHPGPWASKIEVALQGPLGGSAVVGRGAASAAAAGHGGGGFCPVMLRSGGEGAPAVVQGHAGSAGKAGLATLSQCRRRGAYVLALQRCRAGRGAWTLHGLWPEGAQDCSGDAFRLGGLGGLRARMSAAWPSCSVRSSAEGFWEHEWRKHGTCFGTDQMRYFELSLQLLEKHSGACAGWTSDECRLCLTADFELCAGLSDGLSTLVA</sequence>
<feature type="domain" description="Glycine-rich" evidence="4">
    <location>
        <begin position="25"/>
        <end position="131"/>
    </location>
</feature>